<evidence type="ECO:0000256" key="2">
    <source>
        <dbReference type="SAM" id="Phobius"/>
    </source>
</evidence>
<sequence>AGDLNVWSVTVRCSNFWVHCEFHEQFQPAFPKSNPNKLDQNFYLKSHTLGKITYICTISLLSCNPKLRKGRNFPILVYYSGLSWKMLMGHAEGVSKLGSSTKLLLSDPESESDGDEEADTPEKILYMASFDELGEKSVQYDTIIWLSISLLLVLAWGIGILMLLYLPMRRYVLKKEISSRKLYVTPDEIVYKVSRPSFIPFWKDIKFEKHVPLPLVIDIIIEQGCLQSMLGLHTFRVESIARGKAAPVDELQVQGVHNPGLLRKVFVNEASKVIHVGRSWRTVVQGGDGAASVSRSPSKTSRLTGSPRHASLEHRGFVPSDFLLHKLDEVNNSVKKIELLIEKSPATPGSS</sequence>
<reference evidence="4 5" key="1">
    <citation type="submission" date="2024-05" db="EMBL/GenBank/DDBJ databases">
        <title>De novo assembly of an allotetraploid wild potato.</title>
        <authorList>
            <person name="Hosaka A.J."/>
        </authorList>
    </citation>
    <scope>NUCLEOTIDE SEQUENCE [LARGE SCALE GENOMIC DNA]</scope>
    <source>
        <tissue evidence="4">Young leaves</tissue>
    </source>
</reference>
<keyword evidence="2" id="KW-0472">Membrane</keyword>
<evidence type="ECO:0000313" key="5">
    <source>
        <dbReference type="Proteomes" id="UP001627284"/>
    </source>
</evidence>
<protein>
    <recommendedName>
        <fullName evidence="3">DUF7642 domain-containing protein</fullName>
    </recommendedName>
</protein>
<dbReference type="AlphaFoldDB" id="A0ABD2VJY4"/>
<dbReference type="Pfam" id="PF24649">
    <property type="entry name" value="DUF7642"/>
    <property type="match status" value="1"/>
</dbReference>
<keyword evidence="2" id="KW-0812">Transmembrane</keyword>
<keyword evidence="2" id="KW-1133">Transmembrane helix</keyword>
<feature type="compositionally biased region" description="Polar residues" evidence="1">
    <location>
        <begin position="293"/>
        <end position="304"/>
    </location>
</feature>
<accession>A0ABD2VJY4</accession>
<feature type="non-terminal residue" evidence="4">
    <location>
        <position position="1"/>
    </location>
</feature>
<dbReference type="EMBL" id="JBJKTR010000001">
    <property type="protein sequence ID" value="KAL3381298.1"/>
    <property type="molecule type" value="Genomic_DNA"/>
</dbReference>
<gene>
    <name evidence="4" type="ORF">AABB24_001432</name>
</gene>
<evidence type="ECO:0000313" key="4">
    <source>
        <dbReference type="EMBL" id="KAL3381298.1"/>
    </source>
</evidence>
<feature type="region of interest" description="Disordered" evidence="1">
    <location>
        <begin position="287"/>
        <end position="310"/>
    </location>
</feature>
<name>A0ABD2VJY4_9SOLN</name>
<proteinExistence type="predicted"/>
<dbReference type="InterPro" id="IPR056059">
    <property type="entry name" value="DUF7642"/>
</dbReference>
<keyword evidence="5" id="KW-1185">Reference proteome</keyword>
<evidence type="ECO:0000256" key="1">
    <source>
        <dbReference type="SAM" id="MobiDB-lite"/>
    </source>
</evidence>
<dbReference type="PANTHER" id="PTHR35410:SF2">
    <property type="entry name" value="OS02G0640200 PROTEIN"/>
    <property type="match status" value="1"/>
</dbReference>
<dbReference type="Proteomes" id="UP001627284">
    <property type="component" value="Unassembled WGS sequence"/>
</dbReference>
<feature type="domain" description="DUF7642" evidence="3">
    <location>
        <begin position="175"/>
        <end position="274"/>
    </location>
</feature>
<feature type="transmembrane region" description="Helical" evidence="2">
    <location>
        <begin position="143"/>
        <end position="166"/>
    </location>
</feature>
<evidence type="ECO:0000259" key="3">
    <source>
        <dbReference type="Pfam" id="PF24649"/>
    </source>
</evidence>
<comment type="caution">
    <text evidence="4">The sequence shown here is derived from an EMBL/GenBank/DDBJ whole genome shotgun (WGS) entry which is preliminary data.</text>
</comment>
<dbReference type="PANTHER" id="PTHR35410">
    <property type="entry name" value="EXPRESSED PROTEIN"/>
    <property type="match status" value="1"/>
</dbReference>
<organism evidence="4 5">
    <name type="scientific">Solanum stoloniferum</name>
    <dbReference type="NCBI Taxonomy" id="62892"/>
    <lineage>
        <taxon>Eukaryota</taxon>
        <taxon>Viridiplantae</taxon>
        <taxon>Streptophyta</taxon>
        <taxon>Embryophyta</taxon>
        <taxon>Tracheophyta</taxon>
        <taxon>Spermatophyta</taxon>
        <taxon>Magnoliopsida</taxon>
        <taxon>eudicotyledons</taxon>
        <taxon>Gunneridae</taxon>
        <taxon>Pentapetalae</taxon>
        <taxon>asterids</taxon>
        <taxon>lamiids</taxon>
        <taxon>Solanales</taxon>
        <taxon>Solanaceae</taxon>
        <taxon>Solanoideae</taxon>
        <taxon>Solaneae</taxon>
        <taxon>Solanum</taxon>
    </lineage>
</organism>